<evidence type="ECO:0000313" key="2">
    <source>
        <dbReference type="EnsemblMetazoa" id="CapteP215341"/>
    </source>
</evidence>
<dbReference type="EMBL" id="AMQN01044490">
    <property type="status" value="NOT_ANNOTATED_CDS"/>
    <property type="molecule type" value="Genomic_DNA"/>
</dbReference>
<proteinExistence type="predicted"/>
<evidence type="ECO:0000313" key="3">
    <source>
        <dbReference type="Proteomes" id="UP000014760"/>
    </source>
</evidence>
<dbReference type="Proteomes" id="UP000014760">
    <property type="component" value="Unassembled WGS sequence"/>
</dbReference>
<dbReference type="HOGENOM" id="CLU_641880_0_0_1"/>
<dbReference type="EMBL" id="KB301905">
    <property type="protein sequence ID" value="ELU04979.1"/>
    <property type="molecule type" value="Genomic_DNA"/>
</dbReference>
<reference evidence="2" key="3">
    <citation type="submission" date="2015-06" db="UniProtKB">
        <authorList>
            <consortium name="EnsemblMetazoa"/>
        </authorList>
    </citation>
    <scope>IDENTIFICATION</scope>
</reference>
<protein>
    <recommendedName>
        <fullName evidence="4">Right handed beta helix domain-containing protein</fullName>
    </recommendedName>
</protein>
<name>R7UEL8_CAPTE</name>
<reference evidence="3" key="1">
    <citation type="submission" date="2012-12" db="EMBL/GenBank/DDBJ databases">
        <authorList>
            <person name="Hellsten U."/>
            <person name="Grimwood J."/>
            <person name="Chapman J.A."/>
            <person name="Shapiro H."/>
            <person name="Aerts A."/>
            <person name="Otillar R.P."/>
            <person name="Terry A.Y."/>
            <person name="Boore J.L."/>
            <person name="Simakov O."/>
            <person name="Marletaz F."/>
            <person name="Cho S.-J."/>
            <person name="Edsinger-Gonzales E."/>
            <person name="Havlak P."/>
            <person name="Kuo D.-H."/>
            <person name="Larsson T."/>
            <person name="Lv J."/>
            <person name="Arendt D."/>
            <person name="Savage R."/>
            <person name="Osoegawa K."/>
            <person name="de Jong P."/>
            <person name="Lindberg D.R."/>
            <person name="Seaver E.C."/>
            <person name="Weisblat D.A."/>
            <person name="Putnam N.H."/>
            <person name="Grigoriev I.V."/>
            <person name="Rokhsar D.S."/>
        </authorList>
    </citation>
    <scope>NUCLEOTIDE SEQUENCE</scope>
    <source>
        <strain evidence="3">I ESC-2004</strain>
    </source>
</reference>
<accession>R7UEL8</accession>
<keyword evidence="3" id="KW-1185">Reference proteome</keyword>
<feature type="non-terminal residue" evidence="1">
    <location>
        <position position="428"/>
    </location>
</feature>
<reference evidence="1 3" key="2">
    <citation type="journal article" date="2013" name="Nature">
        <title>Insights into bilaterian evolution from three spiralian genomes.</title>
        <authorList>
            <person name="Simakov O."/>
            <person name="Marletaz F."/>
            <person name="Cho S.J."/>
            <person name="Edsinger-Gonzales E."/>
            <person name="Havlak P."/>
            <person name="Hellsten U."/>
            <person name="Kuo D.H."/>
            <person name="Larsson T."/>
            <person name="Lv J."/>
            <person name="Arendt D."/>
            <person name="Savage R."/>
            <person name="Osoegawa K."/>
            <person name="de Jong P."/>
            <person name="Grimwood J."/>
            <person name="Chapman J.A."/>
            <person name="Shapiro H."/>
            <person name="Aerts A."/>
            <person name="Otillar R.P."/>
            <person name="Terry A.Y."/>
            <person name="Boore J.L."/>
            <person name="Grigoriev I.V."/>
            <person name="Lindberg D.R."/>
            <person name="Seaver E.C."/>
            <person name="Weisblat D.A."/>
            <person name="Putnam N.H."/>
            <person name="Rokhsar D.S."/>
        </authorList>
    </citation>
    <scope>NUCLEOTIDE SEQUENCE</scope>
    <source>
        <strain evidence="1 3">I ESC-2004</strain>
    </source>
</reference>
<gene>
    <name evidence="1" type="ORF">CAPTEDRAFT_215341</name>
</gene>
<evidence type="ECO:0000313" key="1">
    <source>
        <dbReference type="EMBL" id="ELU04979.1"/>
    </source>
</evidence>
<dbReference type="AlphaFoldDB" id="R7UEL8"/>
<dbReference type="EnsemblMetazoa" id="CapteT215341">
    <property type="protein sequence ID" value="CapteP215341"/>
    <property type="gene ID" value="CapteG215341"/>
</dbReference>
<sequence>MSAVTCLRGESVEAGEEVYINVGQLEGDLILTFPFDLGVEEALAQASPSEIPFAPEYDPRHGILMTDASIGGEFLNTGDISAYHSAIQLERVNVGGSVTNTGTLTSDESGIVLQEIEGVQDFINLGIIQITDPNLGDGMSADRVTMSGVMENAGTITARYGMLLTDSSVSGFVNNGTINSYQEGMTALDTSGEGSISIDGNVGVGSEGSIITVQGNGIVLSSVQDVDSIINTGTITAGSHGIKLTDVSAQSLYNNGIITAGTYVEDLGDGETDANGSGIYLKDSNLQGNITNDVDDQIKAATHGIYLGETQGVTNVLNEGSINVDTDGIKLSGSTLDRIEEDNDFNSGNIINYRTGTITAGDDAIRLGGAIDYDDGMSTTPSLVEGDVVNMGVITADENAIDIDDSTVDGMISNSGTITSGDVTIDIG</sequence>
<organism evidence="1">
    <name type="scientific">Capitella teleta</name>
    <name type="common">Polychaete worm</name>
    <dbReference type="NCBI Taxonomy" id="283909"/>
    <lineage>
        <taxon>Eukaryota</taxon>
        <taxon>Metazoa</taxon>
        <taxon>Spiralia</taxon>
        <taxon>Lophotrochozoa</taxon>
        <taxon>Annelida</taxon>
        <taxon>Polychaeta</taxon>
        <taxon>Sedentaria</taxon>
        <taxon>Scolecida</taxon>
        <taxon>Capitellidae</taxon>
        <taxon>Capitella</taxon>
    </lineage>
</organism>
<evidence type="ECO:0008006" key="4">
    <source>
        <dbReference type="Google" id="ProtNLM"/>
    </source>
</evidence>